<feature type="transmembrane region" description="Helical" evidence="1">
    <location>
        <begin position="77"/>
        <end position="101"/>
    </location>
</feature>
<evidence type="ECO:0000313" key="2">
    <source>
        <dbReference type="EMBL" id="KUK76129.1"/>
    </source>
</evidence>
<accession>A0A101HFV4</accession>
<feature type="transmembrane region" description="Helical" evidence="1">
    <location>
        <begin position="16"/>
        <end position="33"/>
    </location>
</feature>
<comment type="caution">
    <text evidence="2">The sequence shown here is derived from an EMBL/GenBank/DDBJ whole genome shotgun (WGS) entry which is preliminary data.</text>
</comment>
<reference evidence="3" key="1">
    <citation type="journal article" date="2015" name="MBio">
        <title>Genome-Resolved Metagenomic Analysis Reveals Roles for Candidate Phyla and Other Microbial Community Members in Biogeochemical Transformations in Oil Reservoirs.</title>
        <authorList>
            <person name="Hu P."/>
            <person name="Tom L."/>
            <person name="Singh A."/>
            <person name="Thomas B.C."/>
            <person name="Baker B.J."/>
            <person name="Piceno Y.M."/>
            <person name="Andersen G.L."/>
            <person name="Banfield J.F."/>
        </authorList>
    </citation>
    <scope>NUCLEOTIDE SEQUENCE [LARGE SCALE GENOMIC DNA]</scope>
</reference>
<keyword evidence="1" id="KW-0472">Membrane</keyword>
<sequence length="170" mass="18796">MEEIQIKKLTFLENKYLQISLLYILAFSIPFLLRGPQLLVGSLVNFLFILAISQYKFKEIAPALLLPSIASYSYGLLFGGATNFLLYLIPVITIANAIYVLSFKQIETKYVNVLIAGALKALFLFGCTYLLVKTIGLPELFLTAMGITQFITACVGGLFASVVINIPNKK</sequence>
<dbReference type="Proteomes" id="UP000053904">
    <property type="component" value="Unassembled WGS sequence"/>
</dbReference>
<keyword evidence="1" id="KW-0812">Transmembrane</keyword>
<gene>
    <name evidence="2" type="ORF">XD93_1092</name>
</gene>
<keyword evidence="1" id="KW-1133">Transmembrane helix</keyword>
<protein>
    <submittedName>
        <fullName evidence="2">Putative Fe-only hydrogenase</fullName>
    </submittedName>
</protein>
<dbReference type="AlphaFoldDB" id="A0A101HFV4"/>
<organism evidence="2 3">
    <name type="scientific">candidate division WS6 bacterium 34_10</name>
    <dbReference type="NCBI Taxonomy" id="1641389"/>
    <lineage>
        <taxon>Bacteria</taxon>
        <taxon>Candidatus Dojkabacteria</taxon>
    </lineage>
</organism>
<name>A0A101HFV4_9BACT</name>
<dbReference type="EMBL" id="LGGO01000202">
    <property type="protein sequence ID" value="KUK76129.1"/>
    <property type="molecule type" value="Genomic_DNA"/>
</dbReference>
<evidence type="ECO:0000256" key="1">
    <source>
        <dbReference type="SAM" id="Phobius"/>
    </source>
</evidence>
<feature type="transmembrane region" description="Helical" evidence="1">
    <location>
        <begin position="144"/>
        <end position="166"/>
    </location>
</feature>
<proteinExistence type="predicted"/>
<feature type="transmembrane region" description="Helical" evidence="1">
    <location>
        <begin position="113"/>
        <end position="132"/>
    </location>
</feature>
<evidence type="ECO:0000313" key="3">
    <source>
        <dbReference type="Proteomes" id="UP000053904"/>
    </source>
</evidence>